<evidence type="ECO:0000259" key="6">
    <source>
        <dbReference type="PROSITE" id="PS50950"/>
    </source>
</evidence>
<keyword evidence="4 5" id="KW-0238">DNA-binding</keyword>
<feature type="domain" description="THAP-type" evidence="6">
    <location>
        <begin position="1"/>
        <end position="85"/>
    </location>
</feature>
<dbReference type="RefSeq" id="XP_050513292.1">
    <property type="nucleotide sequence ID" value="XM_050657335.1"/>
</dbReference>
<organism evidence="7 8">
    <name type="scientific">Diabrotica virgifera virgifera</name>
    <name type="common">western corn rootworm</name>
    <dbReference type="NCBI Taxonomy" id="50390"/>
    <lineage>
        <taxon>Eukaryota</taxon>
        <taxon>Metazoa</taxon>
        <taxon>Ecdysozoa</taxon>
        <taxon>Arthropoda</taxon>
        <taxon>Hexapoda</taxon>
        <taxon>Insecta</taxon>
        <taxon>Pterygota</taxon>
        <taxon>Neoptera</taxon>
        <taxon>Endopterygota</taxon>
        <taxon>Coleoptera</taxon>
        <taxon>Polyphaga</taxon>
        <taxon>Cucujiformia</taxon>
        <taxon>Chrysomeloidea</taxon>
        <taxon>Chrysomelidae</taxon>
        <taxon>Galerucinae</taxon>
        <taxon>Diabroticina</taxon>
        <taxon>Diabroticites</taxon>
        <taxon>Diabrotica</taxon>
    </lineage>
</organism>
<evidence type="ECO:0000256" key="5">
    <source>
        <dbReference type="PROSITE-ProRule" id="PRU00309"/>
    </source>
</evidence>
<evidence type="ECO:0000256" key="3">
    <source>
        <dbReference type="ARBA" id="ARBA00022833"/>
    </source>
</evidence>
<sequence>MPHHGSCVVFDCHFTWRNSGMKFFRFPTSKYRQDQRKKWINAIRRQNLDGSNWTPKDSDKICGAHFIGNKISKDPSHPSYVPTIFPKIYKPKIINPDATLNRI</sequence>
<dbReference type="InterPro" id="IPR006612">
    <property type="entry name" value="THAP_Znf"/>
</dbReference>
<keyword evidence="1" id="KW-0479">Metal-binding</keyword>
<evidence type="ECO:0000313" key="8">
    <source>
        <dbReference type="Proteomes" id="UP001652700"/>
    </source>
</evidence>
<dbReference type="GeneID" id="126888895"/>
<dbReference type="PROSITE" id="PS50950">
    <property type="entry name" value="ZF_THAP"/>
    <property type="match status" value="1"/>
</dbReference>
<evidence type="ECO:0000256" key="4">
    <source>
        <dbReference type="ARBA" id="ARBA00023125"/>
    </source>
</evidence>
<dbReference type="SMART" id="SM00980">
    <property type="entry name" value="THAP"/>
    <property type="match status" value="1"/>
</dbReference>
<evidence type="ECO:0000256" key="2">
    <source>
        <dbReference type="ARBA" id="ARBA00022771"/>
    </source>
</evidence>
<keyword evidence="2 5" id="KW-0863">Zinc-finger</keyword>
<evidence type="ECO:0000313" key="7">
    <source>
        <dbReference type="EnsemblMetazoa" id="XP_050513292.1"/>
    </source>
</evidence>
<protein>
    <recommendedName>
        <fullName evidence="6">THAP-type domain-containing protein</fullName>
    </recommendedName>
</protein>
<dbReference type="EnsemblMetazoa" id="XM_050657335.1">
    <property type="protein sequence ID" value="XP_050513292.1"/>
    <property type="gene ID" value="LOC126888895"/>
</dbReference>
<dbReference type="Proteomes" id="UP001652700">
    <property type="component" value="Unplaced"/>
</dbReference>
<keyword evidence="3" id="KW-0862">Zinc</keyword>
<accession>A0ABM5KSX0</accession>
<dbReference type="Pfam" id="PF05485">
    <property type="entry name" value="THAP"/>
    <property type="match status" value="1"/>
</dbReference>
<evidence type="ECO:0000256" key="1">
    <source>
        <dbReference type="ARBA" id="ARBA00022723"/>
    </source>
</evidence>
<reference evidence="7" key="1">
    <citation type="submission" date="2025-05" db="UniProtKB">
        <authorList>
            <consortium name="EnsemblMetazoa"/>
        </authorList>
    </citation>
    <scope>IDENTIFICATION</scope>
</reference>
<proteinExistence type="predicted"/>
<name>A0ABM5KSX0_DIAVI</name>
<dbReference type="SUPFAM" id="SSF57716">
    <property type="entry name" value="Glucocorticoid receptor-like (DNA-binding domain)"/>
    <property type="match status" value="1"/>
</dbReference>
<keyword evidence="8" id="KW-1185">Reference proteome</keyword>